<sequence length="177" mass="21264">MNIKGKYKLFKSFILHLHNSDYRKNHLNSCIPKEWQLLLISDGSFTQTLTSLTGKQIYIDQLRRYTYESINDVHRIRDIWLKDHKSNKLIFAKSLWFLSLNIDLPTTQPIGKSLILYQKDIYRDIHEFYYGYCTYLESKFHYKGPVWGRKYTIYYKQEPLTTLQEVFAPIVVTCFDK</sequence>
<evidence type="ECO:0008006" key="2">
    <source>
        <dbReference type="Google" id="ProtNLM"/>
    </source>
</evidence>
<dbReference type="EMBL" id="MN240356">
    <property type="protein sequence ID" value="QVY57966.1"/>
    <property type="molecule type" value="Genomic_DNA"/>
</dbReference>
<geneLocation type="plastid" evidence="1"/>
<dbReference type="InterPro" id="IPR002800">
    <property type="entry name" value="Rv2949c-like"/>
</dbReference>
<reference evidence="1" key="2">
    <citation type="journal article" date="2021" name="Genomics">
        <title>Comparative analysis of mitochondrial genomes of Nirvanini and Evacanthini (Hemiptera: Cicadellidae) reveals an explicit evolutionary relationship.</title>
        <authorList>
            <person name="Du Y."/>
            <person name="Liang Z."/>
            <person name="Dietrich C.H."/>
            <person name="Dai W."/>
        </authorList>
    </citation>
    <scope>NUCLEOTIDE SEQUENCE</scope>
</reference>
<accession>A0A8E7PH51</accession>
<keyword evidence="1" id="KW-0934">Plastid</keyword>
<proteinExistence type="predicted"/>
<name>A0A8E7PH51_9FLOR</name>
<dbReference type="AlphaFoldDB" id="A0A8E7PH51"/>
<organism evidence="1">
    <name type="scientific">Betaphycus gelatinus</name>
    <dbReference type="NCBI Taxonomy" id="1191690"/>
    <lineage>
        <taxon>Eukaryota</taxon>
        <taxon>Rhodophyta</taxon>
        <taxon>Florideophyceae</taxon>
        <taxon>Rhodymeniophycidae</taxon>
        <taxon>Gigartinales</taxon>
        <taxon>Solieriaceae</taxon>
        <taxon>Betaphycus</taxon>
    </lineage>
</organism>
<protein>
    <recommendedName>
        <fullName evidence="2">Chorismate lyase</fullName>
    </recommendedName>
</protein>
<dbReference type="Pfam" id="PF01947">
    <property type="entry name" value="Rv2949c-like"/>
    <property type="match status" value="1"/>
</dbReference>
<gene>
    <name evidence="1" type="primary">ycf21</name>
</gene>
<evidence type="ECO:0000313" key="1">
    <source>
        <dbReference type="EMBL" id="QVY57966.1"/>
    </source>
</evidence>
<reference evidence="1" key="1">
    <citation type="submission" date="2019-07" db="EMBL/GenBank/DDBJ databases">
        <authorList>
            <person name="Zhang J."/>
            <person name="Liu T."/>
        </authorList>
    </citation>
    <scope>NUCLEOTIDE SEQUENCE</scope>
</reference>